<reference evidence="1" key="2">
    <citation type="journal article" date="2015" name="Fish Shellfish Immunol.">
        <title>Early steps in the European eel (Anguilla anguilla)-Vibrio vulnificus interaction in the gills: Role of the RtxA13 toxin.</title>
        <authorList>
            <person name="Callol A."/>
            <person name="Pajuelo D."/>
            <person name="Ebbesson L."/>
            <person name="Teles M."/>
            <person name="MacKenzie S."/>
            <person name="Amaro C."/>
        </authorList>
    </citation>
    <scope>NUCLEOTIDE SEQUENCE</scope>
</reference>
<accession>A0A0E9UPF5</accession>
<protein>
    <submittedName>
        <fullName evidence="1">Uncharacterized protein</fullName>
    </submittedName>
</protein>
<name>A0A0E9UPF5_ANGAN</name>
<evidence type="ECO:0000313" key="1">
    <source>
        <dbReference type="EMBL" id="JAH67110.1"/>
    </source>
</evidence>
<dbReference type="EMBL" id="GBXM01041467">
    <property type="protein sequence ID" value="JAH67110.1"/>
    <property type="molecule type" value="Transcribed_RNA"/>
</dbReference>
<organism evidence="1">
    <name type="scientific">Anguilla anguilla</name>
    <name type="common">European freshwater eel</name>
    <name type="synonym">Muraena anguilla</name>
    <dbReference type="NCBI Taxonomy" id="7936"/>
    <lineage>
        <taxon>Eukaryota</taxon>
        <taxon>Metazoa</taxon>
        <taxon>Chordata</taxon>
        <taxon>Craniata</taxon>
        <taxon>Vertebrata</taxon>
        <taxon>Euteleostomi</taxon>
        <taxon>Actinopterygii</taxon>
        <taxon>Neopterygii</taxon>
        <taxon>Teleostei</taxon>
        <taxon>Anguilliformes</taxon>
        <taxon>Anguillidae</taxon>
        <taxon>Anguilla</taxon>
    </lineage>
</organism>
<proteinExistence type="predicted"/>
<reference evidence="1" key="1">
    <citation type="submission" date="2014-11" db="EMBL/GenBank/DDBJ databases">
        <authorList>
            <person name="Amaro Gonzalez C."/>
        </authorList>
    </citation>
    <scope>NUCLEOTIDE SEQUENCE</scope>
</reference>
<sequence>MYPFRAITTDCPLA</sequence>